<dbReference type="EMBL" id="JAUJYO010000001">
    <property type="protein sequence ID" value="KAK1327006.1"/>
    <property type="molecule type" value="Genomic_DNA"/>
</dbReference>
<evidence type="ECO:0000313" key="2">
    <source>
        <dbReference type="Proteomes" id="UP001180020"/>
    </source>
</evidence>
<sequence length="63" mass="6986">MGEYVSQSGGCRIKDSLHFSNSRYDLDSLENMSQIQGTGMVLNSWWGYVPDLLVAMSPNNEGV</sequence>
<evidence type="ECO:0000313" key="1">
    <source>
        <dbReference type="EMBL" id="KAK1327006.1"/>
    </source>
</evidence>
<organism evidence="1 2">
    <name type="scientific">Acorus calamus</name>
    <name type="common">Sweet flag</name>
    <dbReference type="NCBI Taxonomy" id="4465"/>
    <lineage>
        <taxon>Eukaryota</taxon>
        <taxon>Viridiplantae</taxon>
        <taxon>Streptophyta</taxon>
        <taxon>Embryophyta</taxon>
        <taxon>Tracheophyta</taxon>
        <taxon>Spermatophyta</taxon>
        <taxon>Magnoliopsida</taxon>
        <taxon>Liliopsida</taxon>
        <taxon>Acoraceae</taxon>
        <taxon>Acorus</taxon>
    </lineage>
</organism>
<gene>
    <name evidence="1" type="ORF">QJS10_CPA01g03011</name>
</gene>
<reference evidence="1" key="1">
    <citation type="journal article" date="2023" name="Nat. Commun.">
        <title>Diploid and tetraploid genomes of Acorus and the evolution of monocots.</title>
        <authorList>
            <person name="Ma L."/>
            <person name="Liu K.W."/>
            <person name="Li Z."/>
            <person name="Hsiao Y.Y."/>
            <person name="Qi Y."/>
            <person name="Fu T."/>
            <person name="Tang G.D."/>
            <person name="Zhang D."/>
            <person name="Sun W.H."/>
            <person name="Liu D.K."/>
            <person name="Li Y."/>
            <person name="Chen G.Z."/>
            <person name="Liu X.D."/>
            <person name="Liao X.Y."/>
            <person name="Jiang Y.T."/>
            <person name="Yu X."/>
            <person name="Hao Y."/>
            <person name="Huang J."/>
            <person name="Zhao X.W."/>
            <person name="Ke S."/>
            <person name="Chen Y.Y."/>
            <person name="Wu W.L."/>
            <person name="Hsu J.L."/>
            <person name="Lin Y.F."/>
            <person name="Huang M.D."/>
            <person name="Li C.Y."/>
            <person name="Huang L."/>
            <person name="Wang Z.W."/>
            <person name="Zhao X."/>
            <person name="Zhong W.Y."/>
            <person name="Peng D.H."/>
            <person name="Ahmad S."/>
            <person name="Lan S."/>
            <person name="Zhang J.S."/>
            <person name="Tsai W.C."/>
            <person name="Van de Peer Y."/>
            <person name="Liu Z.J."/>
        </authorList>
    </citation>
    <scope>NUCLEOTIDE SEQUENCE</scope>
    <source>
        <strain evidence="1">CP</strain>
    </source>
</reference>
<dbReference type="Proteomes" id="UP001180020">
    <property type="component" value="Unassembled WGS sequence"/>
</dbReference>
<protein>
    <submittedName>
        <fullName evidence="1">Uncharacterized protein</fullName>
    </submittedName>
</protein>
<dbReference type="AlphaFoldDB" id="A0AAV9FLP3"/>
<name>A0AAV9FLP3_ACOCL</name>
<accession>A0AAV9FLP3</accession>
<proteinExistence type="predicted"/>
<reference evidence="1" key="2">
    <citation type="submission" date="2023-06" db="EMBL/GenBank/DDBJ databases">
        <authorList>
            <person name="Ma L."/>
            <person name="Liu K.-W."/>
            <person name="Li Z."/>
            <person name="Hsiao Y.-Y."/>
            <person name="Qi Y."/>
            <person name="Fu T."/>
            <person name="Tang G."/>
            <person name="Zhang D."/>
            <person name="Sun W.-H."/>
            <person name="Liu D.-K."/>
            <person name="Li Y."/>
            <person name="Chen G.-Z."/>
            <person name="Liu X.-D."/>
            <person name="Liao X.-Y."/>
            <person name="Jiang Y.-T."/>
            <person name="Yu X."/>
            <person name="Hao Y."/>
            <person name="Huang J."/>
            <person name="Zhao X.-W."/>
            <person name="Ke S."/>
            <person name="Chen Y.-Y."/>
            <person name="Wu W.-L."/>
            <person name="Hsu J.-L."/>
            <person name="Lin Y.-F."/>
            <person name="Huang M.-D."/>
            <person name="Li C.-Y."/>
            <person name="Huang L."/>
            <person name="Wang Z.-W."/>
            <person name="Zhao X."/>
            <person name="Zhong W.-Y."/>
            <person name="Peng D.-H."/>
            <person name="Ahmad S."/>
            <person name="Lan S."/>
            <person name="Zhang J.-S."/>
            <person name="Tsai W.-C."/>
            <person name="Van De Peer Y."/>
            <person name="Liu Z.-J."/>
        </authorList>
    </citation>
    <scope>NUCLEOTIDE SEQUENCE</scope>
    <source>
        <strain evidence="1">CP</strain>
        <tissue evidence="1">Leaves</tissue>
    </source>
</reference>
<comment type="caution">
    <text evidence="1">The sequence shown here is derived from an EMBL/GenBank/DDBJ whole genome shotgun (WGS) entry which is preliminary data.</text>
</comment>
<keyword evidence="2" id="KW-1185">Reference proteome</keyword>